<organism evidence="1 2">
    <name type="scientific">Cowpox virus</name>
    <name type="common">CPV</name>
    <dbReference type="NCBI Taxonomy" id="10243"/>
    <lineage>
        <taxon>Viruses</taxon>
        <taxon>Varidnaviria</taxon>
        <taxon>Bamfordvirae</taxon>
        <taxon>Nucleocytoviricota</taxon>
        <taxon>Pokkesviricetes</taxon>
        <taxon>Chitovirales</taxon>
        <taxon>Poxviridae</taxon>
        <taxon>Chordopoxvirinae</taxon>
        <taxon>Orthopoxvirus</taxon>
        <taxon>Orthopoxvirus cowpox</taxon>
    </lineage>
</organism>
<name>U5TH76_COWPX</name>
<organismHost>
    <name type="scientific">Apodemus sylvaticus</name>
    <name type="common">European woodmouse</name>
    <dbReference type="NCBI Taxonomy" id="10129"/>
</organismHost>
<dbReference type="Proteomes" id="UP000099759">
    <property type="component" value="Segment"/>
</dbReference>
<reference evidence="1 2" key="1">
    <citation type="submission" date="2013-03" db="EMBL/GenBank/DDBJ databases">
        <title>Genome-wide comparison of cowpoxviruses reveals a new clade related to Variola virus.</title>
        <authorList>
            <person name="Dabrowski P.W."/>
            <person name="Radonic A."/>
            <person name="Kurth A."/>
            <person name="Nitsche A."/>
        </authorList>
    </citation>
    <scope>NUCLEOTIDE SEQUENCE [LARGE SCALE GENOMIC DNA]</scope>
    <source>
        <strain evidence="1">MarLei07/1</strain>
    </source>
</reference>
<sequence>MICYNRLLIVWSIPWISLKN</sequence>
<protein>
    <submittedName>
        <fullName evidence="1">CPXV217 protein</fullName>
    </submittedName>
</protein>
<organismHost>
    <name type="scientific">Mus musculus</name>
    <name type="common">Mouse</name>
    <dbReference type="NCBI Taxonomy" id="10090"/>
</organismHost>
<dbReference type="EMBL" id="KC813499">
    <property type="protein sequence ID" value="AGY98964.1"/>
    <property type="molecule type" value="Genomic_DNA"/>
</dbReference>
<accession>U5TH76</accession>
<evidence type="ECO:0000313" key="1">
    <source>
        <dbReference type="EMBL" id="AGY98964.1"/>
    </source>
</evidence>
<proteinExistence type="predicted"/>
<organismHost>
    <name type="scientific">Loxodonta africana</name>
    <name type="common">African elephant</name>
    <dbReference type="NCBI Taxonomy" id="9785"/>
</organismHost>
<organismHost>
    <name type="scientific">Homo sapiens</name>
    <name type="common">Human</name>
    <dbReference type="NCBI Taxonomy" id="9606"/>
</organismHost>
<gene>
    <name evidence="1" type="primary">CPXV217</name>
</gene>
<organismHost>
    <name type="scientific">Bos taurus</name>
    <name type="common">Bovine</name>
    <dbReference type="NCBI Taxonomy" id="9913"/>
</organismHost>
<organismHost>
    <name type="scientific">Microtus agrestis</name>
    <name type="common">Short-tailed field vole</name>
    <dbReference type="NCBI Taxonomy" id="29092"/>
</organismHost>
<evidence type="ECO:0000313" key="2">
    <source>
        <dbReference type="Proteomes" id="UP000099759"/>
    </source>
</evidence>
<organismHost>
    <name type="scientific">Myodes glareolus</name>
    <name type="common">Bank vole</name>
    <name type="synonym">Clethrionomys glareolus</name>
    <dbReference type="NCBI Taxonomy" id="447135"/>
</organismHost>
<organismHost>
    <name type="scientific">Felis catus</name>
    <name type="common">Cat</name>
    <name type="synonym">Felis silvestris catus</name>
    <dbReference type="NCBI Taxonomy" id="9685"/>
</organismHost>